<feature type="domain" description="FAD-dependent protein C-terminal" evidence="2">
    <location>
        <begin position="275"/>
        <end position="470"/>
    </location>
</feature>
<dbReference type="PIRSF" id="PIRSF038984">
    <property type="entry name" value="FAD_binding_protein"/>
    <property type="match status" value="1"/>
</dbReference>
<dbReference type="Gene3D" id="3.30.70.2700">
    <property type="match status" value="1"/>
</dbReference>
<accession>A0ABP3VG88</accession>
<gene>
    <name evidence="3" type="ORF">GCM10009433_15490</name>
</gene>
<dbReference type="Pfam" id="PF21688">
    <property type="entry name" value="FAD-depend_C"/>
    <property type="match status" value="1"/>
</dbReference>
<dbReference type="PRINTS" id="PR00368">
    <property type="entry name" value="FADPNR"/>
</dbReference>
<dbReference type="InterPro" id="IPR049516">
    <property type="entry name" value="FAD-depend_C"/>
</dbReference>
<dbReference type="InterPro" id="IPR036188">
    <property type="entry name" value="FAD/NAD-bd_sf"/>
</dbReference>
<proteinExistence type="predicted"/>
<dbReference type="PRINTS" id="PR00411">
    <property type="entry name" value="PNDRDTASEI"/>
</dbReference>
<dbReference type="Gene3D" id="3.50.50.60">
    <property type="entry name" value="FAD/NAD(P)-binding domain"/>
    <property type="match status" value="2"/>
</dbReference>
<sequence>MSSAPHYIDIRVTPEVAHHSEDLKKSLAKHVGITENQLSEFKILKRSIDARARQIKYQLRIAYVLKDESVIWPAHTEKKYHSVSYESPRVLVVGSGPAGLFAALKLLEKGLKPIVIERGKNVRARRRDLAKINKEHLVNPESNYCFGEGGAGTYSDGKLYTRSGNKKTIKEILHTFVEHGASEDILVDAHPHIGTNKLPDIITKMRDKIIECGGEIHFESKLTDFLIKENQLKGIQVNDEKEILAEACILATGHSARDIFYLLDKRKIKLEFKTFAMGVRVEHPQSLIDEIQYKKSERGEYLPPSAYSLVEQVDNKGVYSFCMCPGGIIAPCATTPGEVVTNGWSPSKRNNPYANSGIVVTIDDEELQDYQQFGALRGLKFQEAIEKKCWELAGETQNVPAQRLHDFIGRRKSVSIPKNSYQPGTTSVEMDAIFPKAMTKRLREGFKKFTQKMKGFDHPDAVILAPESRTSSPIRIPRDEETLEHPELSGLYPCGEGAGYAGGIVSAAIDGERCAEAIAKVLVNQVRNPST</sequence>
<dbReference type="Pfam" id="PF07992">
    <property type="entry name" value="Pyr_redox_2"/>
    <property type="match status" value="1"/>
</dbReference>
<dbReference type="InterPro" id="IPR023753">
    <property type="entry name" value="FAD/NAD-binding_dom"/>
</dbReference>
<organism evidence="3 4">
    <name type="scientific">Psychroflexus lacisalsi</name>
    <dbReference type="NCBI Taxonomy" id="503928"/>
    <lineage>
        <taxon>Bacteria</taxon>
        <taxon>Pseudomonadati</taxon>
        <taxon>Bacteroidota</taxon>
        <taxon>Flavobacteriia</taxon>
        <taxon>Flavobacteriales</taxon>
        <taxon>Flavobacteriaceae</taxon>
        <taxon>Psychroflexus</taxon>
    </lineage>
</organism>
<dbReference type="RefSeq" id="WP_224454073.1">
    <property type="nucleotide sequence ID" value="NZ_BAAAGG010000005.1"/>
</dbReference>
<evidence type="ECO:0000313" key="3">
    <source>
        <dbReference type="EMBL" id="GAA0758372.1"/>
    </source>
</evidence>
<dbReference type="SUPFAM" id="SSF51905">
    <property type="entry name" value="FAD/NAD(P)-binding domain"/>
    <property type="match status" value="1"/>
</dbReference>
<dbReference type="PANTHER" id="PTHR42842:SF3">
    <property type="entry name" value="FAD_NAD(P)-BINDING OXIDOREDUCTASE FAMILY PROTEIN"/>
    <property type="match status" value="1"/>
</dbReference>
<dbReference type="Proteomes" id="UP001500185">
    <property type="component" value="Unassembled WGS sequence"/>
</dbReference>
<keyword evidence="4" id="KW-1185">Reference proteome</keyword>
<dbReference type="EMBL" id="BAAAGG010000005">
    <property type="protein sequence ID" value="GAA0758372.1"/>
    <property type="molecule type" value="Genomic_DNA"/>
</dbReference>
<protein>
    <submittedName>
        <fullName evidence="3">FAD-binding protein</fullName>
    </submittedName>
</protein>
<evidence type="ECO:0000313" key="4">
    <source>
        <dbReference type="Proteomes" id="UP001500185"/>
    </source>
</evidence>
<dbReference type="PANTHER" id="PTHR42842">
    <property type="entry name" value="FAD/NAD(P)-BINDING OXIDOREDUCTASE"/>
    <property type="match status" value="1"/>
</dbReference>
<evidence type="ECO:0000259" key="2">
    <source>
        <dbReference type="Pfam" id="PF21688"/>
    </source>
</evidence>
<dbReference type="InterPro" id="IPR028348">
    <property type="entry name" value="FAD-binding_protein"/>
</dbReference>
<reference evidence="4" key="1">
    <citation type="journal article" date="2019" name="Int. J. Syst. Evol. Microbiol.">
        <title>The Global Catalogue of Microorganisms (GCM) 10K type strain sequencing project: providing services to taxonomists for standard genome sequencing and annotation.</title>
        <authorList>
            <consortium name="The Broad Institute Genomics Platform"/>
            <consortium name="The Broad Institute Genome Sequencing Center for Infectious Disease"/>
            <person name="Wu L."/>
            <person name="Ma J."/>
        </authorList>
    </citation>
    <scope>NUCLEOTIDE SEQUENCE [LARGE SCALE GENOMIC DNA]</scope>
    <source>
        <strain evidence="4">JCM 16231</strain>
    </source>
</reference>
<comment type="caution">
    <text evidence="3">The sequence shown here is derived from an EMBL/GenBank/DDBJ whole genome shotgun (WGS) entry which is preliminary data.</text>
</comment>
<name>A0ABP3VG88_9FLAO</name>
<evidence type="ECO:0000259" key="1">
    <source>
        <dbReference type="Pfam" id="PF07992"/>
    </source>
</evidence>
<feature type="domain" description="FAD/NAD(P)-binding" evidence="1">
    <location>
        <begin position="89"/>
        <end position="258"/>
    </location>
</feature>